<dbReference type="Pfam" id="PF06467">
    <property type="entry name" value="zf-FCS"/>
    <property type="match status" value="1"/>
</dbReference>
<dbReference type="Proteomes" id="UP001596432">
    <property type="component" value="Unassembled WGS sequence"/>
</dbReference>
<proteinExistence type="predicted"/>
<reference evidence="2 3" key="1">
    <citation type="journal article" date="2019" name="Int. J. Syst. Evol. Microbiol.">
        <title>The Global Catalogue of Microorganisms (GCM) 10K type strain sequencing project: providing services to taxonomists for standard genome sequencing and annotation.</title>
        <authorList>
            <consortium name="The Broad Institute Genomics Platform"/>
            <consortium name="The Broad Institute Genome Sequencing Center for Infectious Disease"/>
            <person name="Wu L."/>
            <person name="Ma J."/>
        </authorList>
    </citation>
    <scope>NUCLEOTIDE SEQUENCE [LARGE SCALE GENOMIC DNA]</scope>
    <source>
        <strain evidence="2 3">XZYJT29</strain>
    </source>
</reference>
<feature type="domain" description="MYM-type" evidence="1">
    <location>
        <begin position="5"/>
        <end position="37"/>
    </location>
</feature>
<evidence type="ECO:0000259" key="1">
    <source>
        <dbReference type="Pfam" id="PF06467"/>
    </source>
</evidence>
<sequence>MEGECTYCGSDVAAHDPLVVGDADGTVGQFCNYACLSAHIESEELVVGDACEWSPDADCR</sequence>
<evidence type="ECO:0000313" key="2">
    <source>
        <dbReference type="EMBL" id="MFC7140156.1"/>
    </source>
</evidence>
<organism evidence="2 3">
    <name type="scientific">Halosimplex aquaticum</name>
    <dbReference type="NCBI Taxonomy" id="3026162"/>
    <lineage>
        <taxon>Archaea</taxon>
        <taxon>Methanobacteriati</taxon>
        <taxon>Methanobacteriota</taxon>
        <taxon>Stenosarchaea group</taxon>
        <taxon>Halobacteria</taxon>
        <taxon>Halobacteriales</taxon>
        <taxon>Haloarculaceae</taxon>
        <taxon>Halosimplex</taxon>
    </lineage>
</organism>
<accession>A0ABD5Y378</accession>
<comment type="caution">
    <text evidence="2">The sequence shown here is derived from an EMBL/GenBank/DDBJ whole genome shotgun (WGS) entry which is preliminary data.</text>
</comment>
<keyword evidence="3" id="KW-1185">Reference proteome</keyword>
<name>A0ABD5Y378_9EURY</name>
<evidence type="ECO:0000313" key="3">
    <source>
        <dbReference type="Proteomes" id="UP001596432"/>
    </source>
</evidence>
<protein>
    <recommendedName>
        <fullName evidence="1">MYM-type domain-containing protein</fullName>
    </recommendedName>
</protein>
<dbReference type="EMBL" id="JBHTAS010000001">
    <property type="protein sequence ID" value="MFC7140156.1"/>
    <property type="molecule type" value="Genomic_DNA"/>
</dbReference>
<dbReference type="GeneID" id="78820434"/>
<dbReference type="RefSeq" id="WP_274325723.1">
    <property type="nucleotide sequence ID" value="NZ_CP118158.1"/>
</dbReference>
<dbReference type="InterPro" id="IPR010507">
    <property type="entry name" value="Znf_MYM"/>
</dbReference>
<dbReference type="AlphaFoldDB" id="A0ABD5Y378"/>
<gene>
    <name evidence="2" type="ORF">ACFQMA_09965</name>
</gene>